<name>A0AA40AL35_9PEZI</name>
<dbReference type="Pfam" id="PF24883">
    <property type="entry name" value="NPHP3_N"/>
    <property type="match status" value="1"/>
</dbReference>
<evidence type="ECO:0000313" key="4">
    <source>
        <dbReference type="EMBL" id="KAK0717702.1"/>
    </source>
</evidence>
<comment type="caution">
    <text evidence="4">The sequence shown here is derived from an EMBL/GenBank/DDBJ whole genome shotgun (WGS) entry which is preliminary data.</text>
</comment>
<protein>
    <recommendedName>
        <fullName evidence="3">Nephrocystin 3-like N-terminal domain-containing protein</fullName>
    </recommendedName>
</protein>
<dbReference type="EMBL" id="JAUIRO010000004">
    <property type="protein sequence ID" value="KAK0717702.1"/>
    <property type="molecule type" value="Genomic_DNA"/>
</dbReference>
<gene>
    <name evidence="4" type="ORF">B0T26DRAFT_302426</name>
</gene>
<dbReference type="RefSeq" id="XP_060296495.1">
    <property type="nucleotide sequence ID" value="XM_060434262.1"/>
</dbReference>
<keyword evidence="1" id="KW-0677">Repeat</keyword>
<accession>A0AA40AL35</accession>
<feature type="region of interest" description="Disordered" evidence="2">
    <location>
        <begin position="910"/>
        <end position="939"/>
    </location>
</feature>
<feature type="domain" description="Nephrocystin 3-like N-terminal" evidence="3">
    <location>
        <begin position="223"/>
        <end position="376"/>
    </location>
</feature>
<sequence>MPPLFPLYLLLLKNMAGIETGVAILGIIQVTAQIIKLTTNYIETVRGTPGDVFVVRIEVLSLRTTLESLQHLHESNELVLDNLNKLLPGCRRALDELETLLRPFTNNRDECTQPNGSNISSSRNSIKRAWASLKWPSKQERARKLLDDISRYKSSMALELMKSNSGDLRDVKDEIQHQGVMLTSIQDTLREKEEADLLGWISPLRVMYREVHEMTVRKRFGTTGSWLSEHGAYQHWYSHPDGGGDFFCLDGLSGSGKSVLASVVIEDLLNRAENDGHVVLYFCFAMKDATRNFLAALYDTIVRQMLLHSSVGYEDVADLKRKFLGEHPTRDAYFNLCKKLLAQMGRVYLVVDGVDSFECREFGLLLEFLDDLVSFAKAASTMDTSSGTATKGSQSDMSTTVVSTTVVSTTVVSTIVDTAKEQSLRSPPIASGLDLRTFITTRHLSEIQKRPKLAQKIDYHLRLDQHLMESDIRAFIENQVEEMDNECLDAMGPDLQQAAIDQIVKKSDGRFIQAVMHVQRIGELYTVEQIEDAVENMSSDLGATYKQILIDILPNFPKAEDRQVLKCMLIWLCQANYCLDLPEFVAMTNLKANLDGTINKNAIPIRPEAFCWRLGPLLNLDRHVDPPEVNLSHMTMEVFFPSGALLQTDPLHPELREFHVDPLKSQRFLAKECLRFLRMRDLDKTLAPLASSADYEEKTKKSNPLAGLHGGLGVLKSHDEHKWVLAMGERLQPRHGCLGLQYAAINWPDHVRRAQYTPQEFREQVLPLLNDWFKIGQGRYQSWQEAHAYYCSSSTCPCGVWQKPETFLDIFGLSELNRKANLGAGGEEEHEGDSGGLTTYISVQAPHANQESTEESRCRAKVECQSCGGRHSTHAPAGHIPSQTEAYAVAPTARIIPELYVCPIAPRPHVRVGKKQSDPRQEQIRRALQDSKRRNISNC</sequence>
<reference evidence="4" key="1">
    <citation type="submission" date="2023-06" db="EMBL/GenBank/DDBJ databases">
        <title>Genome-scale phylogeny and comparative genomics of the fungal order Sordariales.</title>
        <authorList>
            <consortium name="Lawrence Berkeley National Laboratory"/>
            <person name="Hensen N."/>
            <person name="Bonometti L."/>
            <person name="Westerberg I."/>
            <person name="Brannstrom I.O."/>
            <person name="Guillou S."/>
            <person name="Cros-Aarteil S."/>
            <person name="Calhoun S."/>
            <person name="Haridas S."/>
            <person name="Kuo A."/>
            <person name="Mondo S."/>
            <person name="Pangilinan J."/>
            <person name="Riley R."/>
            <person name="LaButti K."/>
            <person name="Andreopoulos B."/>
            <person name="Lipzen A."/>
            <person name="Chen C."/>
            <person name="Yanf M."/>
            <person name="Daum C."/>
            <person name="Ng V."/>
            <person name="Clum A."/>
            <person name="Steindorff A."/>
            <person name="Ohm R."/>
            <person name="Martin F."/>
            <person name="Silar P."/>
            <person name="Natvig D."/>
            <person name="Lalanne C."/>
            <person name="Gautier V."/>
            <person name="Ament-velasquez S.L."/>
            <person name="Kruys A."/>
            <person name="Hutchinson M.I."/>
            <person name="Powell A.J."/>
            <person name="Barry K."/>
            <person name="Miller A.N."/>
            <person name="Grigoriev I.V."/>
            <person name="Debuchy R."/>
            <person name="Gladieux P."/>
            <person name="Thoren M.H."/>
            <person name="Johannesson H."/>
        </authorList>
    </citation>
    <scope>NUCLEOTIDE SEQUENCE</scope>
    <source>
        <strain evidence="4">SMH2392-1A</strain>
    </source>
</reference>
<dbReference type="Gene3D" id="3.40.50.300">
    <property type="entry name" value="P-loop containing nucleotide triphosphate hydrolases"/>
    <property type="match status" value="1"/>
</dbReference>
<feature type="compositionally biased region" description="Basic and acidic residues" evidence="2">
    <location>
        <begin position="915"/>
        <end position="933"/>
    </location>
</feature>
<organism evidence="4 5">
    <name type="scientific">Lasiosphaeria miniovina</name>
    <dbReference type="NCBI Taxonomy" id="1954250"/>
    <lineage>
        <taxon>Eukaryota</taxon>
        <taxon>Fungi</taxon>
        <taxon>Dikarya</taxon>
        <taxon>Ascomycota</taxon>
        <taxon>Pezizomycotina</taxon>
        <taxon>Sordariomycetes</taxon>
        <taxon>Sordariomycetidae</taxon>
        <taxon>Sordariales</taxon>
        <taxon>Lasiosphaeriaceae</taxon>
        <taxon>Lasiosphaeria</taxon>
    </lineage>
</organism>
<dbReference type="PANTHER" id="PTHR10039">
    <property type="entry name" value="AMELOGENIN"/>
    <property type="match status" value="1"/>
</dbReference>
<dbReference type="InterPro" id="IPR027417">
    <property type="entry name" value="P-loop_NTPase"/>
</dbReference>
<evidence type="ECO:0000256" key="2">
    <source>
        <dbReference type="SAM" id="MobiDB-lite"/>
    </source>
</evidence>
<dbReference type="SUPFAM" id="SSF52540">
    <property type="entry name" value="P-loop containing nucleoside triphosphate hydrolases"/>
    <property type="match status" value="1"/>
</dbReference>
<keyword evidence="5" id="KW-1185">Reference proteome</keyword>
<dbReference type="PANTHER" id="PTHR10039:SF16">
    <property type="entry name" value="GPI INOSITOL-DEACYLASE"/>
    <property type="match status" value="1"/>
</dbReference>
<dbReference type="AlphaFoldDB" id="A0AA40AL35"/>
<proteinExistence type="predicted"/>
<dbReference type="InterPro" id="IPR056884">
    <property type="entry name" value="NPHP3-like_N"/>
</dbReference>
<evidence type="ECO:0000313" key="5">
    <source>
        <dbReference type="Proteomes" id="UP001172101"/>
    </source>
</evidence>
<dbReference type="Proteomes" id="UP001172101">
    <property type="component" value="Unassembled WGS sequence"/>
</dbReference>
<evidence type="ECO:0000256" key="1">
    <source>
        <dbReference type="ARBA" id="ARBA00022737"/>
    </source>
</evidence>
<dbReference type="GeneID" id="85317532"/>
<evidence type="ECO:0000259" key="3">
    <source>
        <dbReference type="Pfam" id="PF24883"/>
    </source>
</evidence>